<protein>
    <recommendedName>
        <fullName evidence="7">Phosphatidylglycerol--prolipoprotein diacylglyceryl transferase</fullName>
        <ecNumber evidence="7">2.5.1.145</ecNumber>
    </recommendedName>
</protein>
<evidence type="ECO:0000256" key="2">
    <source>
        <dbReference type="ARBA" id="ARBA00022475"/>
    </source>
</evidence>
<accession>A0A1H9DIY8</accession>
<dbReference type="STRING" id="478744.SAMN05444359_10620"/>
<comment type="subcellular location">
    <subcellularLocation>
        <location evidence="7">Cell membrane</location>
        <topology evidence="7">Multi-pass membrane protein</topology>
    </subcellularLocation>
</comment>
<gene>
    <name evidence="7" type="primary">lgt</name>
    <name evidence="8" type="ORF">SAMN05444359_10620</name>
</gene>
<dbReference type="UniPathway" id="UPA00664"/>
<feature type="transmembrane region" description="Helical" evidence="7">
    <location>
        <begin position="190"/>
        <end position="207"/>
    </location>
</feature>
<keyword evidence="2 7" id="KW-1003">Cell membrane</keyword>
<name>A0A1H9DIY8_9BACT</name>
<keyword evidence="8" id="KW-0449">Lipoprotein</keyword>
<dbReference type="OrthoDB" id="871140at2"/>
<feature type="transmembrane region" description="Helical" evidence="7">
    <location>
        <begin position="360"/>
        <end position="377"/>
    </location>
</feature>
<dbReference type="GO" id="GO:0008961">
    <property type="term" value="F:phosphatidylglycerol-prolipoprotein diacylglyceryl transferase activity"/>
    <property type="evidence" value="ECO:0007669"/>
    <property type="project" value="UniProtKB-UniRule"/>
</dbReference>
<feature type="transmembrane region" description="Helical" evidence="7">
    <location>
        <begin position="73"/>
        <end position="91"/>
    </location>
</feature>
<evidence type="ECO:0000313" key="8">
    <source>
        <dbReference type="EMBL" id="SEQ13287.1"/>
    </source>
</evidence>
<dbReference type="RefSeq" id="WP_090166594.1">
    <property type="nucleotide sequence ID" value="NZ_FOFB01000006.1"/>
</dbReference>
<comment type="similarity">
    <text evidence="1 7">Belongs to the Lgt family.</text>
</comment>
<dbReference type="GO" id="GO:0005886">
    <property type="term" value="C:plasma membrane"/>
    <property type="evidence" value="ECO:0007669"/>
    <property type="project" value="UniProtKB-SubCell"/>
</dbReference>
<feature type="transmembrane region" description="Helical" evidence="7">
    <location>
        <begin position="20"/>
        <end position="42"/>
    </location>
</feature>
<feature type="transmembrane region" description="Helical" evidence="7">
    <location>
        <begin position="296"/>
        <end position="313"/>
    </location>
</feature>
<feature type="binding site" evidence="7">
    <location>
        <position position="233"/>
    </location>
    <ligand>
        <name>a 1,2-diacyl-sn-glycero-3-phospho-(1'-sn-glycerol)</name>
        <dbReference type="ChEBI" id="CHEBI:64716"/>
    </ligand>
</feature>
<sequence>MYPDLSYLFHDLFGTARDNWLSIFKTFGFFLLLAFLVAARLLKWELERREKLGQLKPVRTTIVPGKTVTVYDYVFNALLGFVIGYKAPYAISNIEMWKRDPGGVLLSLEGWWWSGLIIGAIFLAYYLYLGRNQQEEAPKEVNVYPSDRVGPITMMAAVGGILGAKFFAIIEYLPRFFEDPLGVLLSGDGLAIYGGLIGGALAVYLYLRKHKIKPVPVLDAVAPSLIIAYGVGRIGCQLSGDGDWGIVAKAIPDWWFLPDWVWRFDFPHNVLGRGEKIPGCDLEYCTRLAEAVYPTSIYETLMAFAIGGLLWAFRKRLTAIPGLLFAIYLFFNGVERFFIEFARVNDRYNLLGVELSQAQIIAICFMLAGLIGGWWAMRKAGGQTTT</sequence>
<reference evidence="9" key="1">
    <citation type="submission" date="2016-10" db="EMBL/GenBank/DDBJ databases">
        <authorList>
            <person name="Varghese N."/>
            <person name="Submissions S."/>
        </authorList>
    </citation>
    <scope>NUCLEOTIDE SEQUENCE [LARGE SCALE GENOMIC DNA]</scope>
    <source>
        <strain evidence="9">DSM 24740</strain>
    </source>
</reference>
<evidence type="ECO:0000256" key="1">
    <source>
        <dbReference type="ARBA" id="ARBA00007150"/>
    </source>
</evidence>
<feature type="transmembrane region" description="Helical" evidence="7">
    <location>
        <begin position="149"/>
        <end position="170"/>
    </location>
</feature>
<dbReference type="EC" id="2.5.1.145" evidence="7"/>
<dbReference type="Pfam" id="PF01790">
    <property type="entry name" value="LGT"/>
    <property type="match status" value="1"/>
</dbReference>
<evidence type="ECO:0000256" key="3">
    <source>
        <dbReference type="ARBA" id="ARBA00022679"/>
    </source>
</evidence>
<comment type="function">
    <text evidence="7">Catalyzes the transfer of the diacylglyceryl group from phosphatidylglycerol to the sulfhydryl group of the N-terminal cysteine of a prolipoprotein, the first step in the formation of mature lipoproteins.</text>
</comment>
<proteinExistence type="inferred from homology"/>
<dbReference type="PANTHER" id="PTHR30589:SF0">
    <property type="entry name" value="PHOSPHATIDYLGLYCEROL--PROLIPOPROTEIN DIACYLGLYCERYL TRANSFERASE"/>
    <property type="match status" value="1"/>
</dbReference>
<keyword evidence="3 7" id="KW-0808">Transferase</keyword>
<dbReference type="PANTHER" id="PTHR30589">
    <property type="entry name" value="PROLIPOPROTEIN DIACYLGLYCERYL TRANSFERASE"/>
    <property type="match status" value="1"/>
</dbReference>
<dbReference type="GO" id="GO:0042158">
    <property type="term" value="P:lipoprotein biosynthetic process"/>
    <property type="evidence" value="ECO:0007669"/>
    <property type="project" value="UniProtKB-UniRule"/>
</dbReference>
<evidence type="ECO:0000256" key="5">
    <source>
        <dbReference type="ARBA" id="ARBA00022989"/>
    </source>
</evidence>
<feature type="transmembrane region" description="Helical" evidence="7">
    <location>
        <begin position="111"/>
        <end position="128"/>
    </location>
</feature>
<evidence type="ECO:0000313" key="9">
    <source>
        <dbReference type="Proteomes" id="UP000199021"/>
    </source>
</evidence>
<evidence type="ECO:0000256" key="4">
    <source>
        <dbReference type="ARBA" id="ARBA00022692"/>
    </source>
</evidence>
<keyword evidence="6 7" id="KW-0472">Membrane</keyword>
<comment type="pathway">
    <text evidence="7">Protein modification; lipoprotein biosynthesis (diacylglyceryl transfer).</text>
</comment>
<dbReference type="Proteomes" id="UP000199021">
    <property type="component" value="Unassembled WGS sequence"/>
</dbReference>
<keyword evidence="5 7" id="KW-1133">Transmembrane helix</keyword>
<dbReference type="EMBL" id="FOFB01000006">
    <property type="protein sequence ID" value="SEQ13287.1"/>
    <property type="molecule type" value="Genomic_DNA"/>
</dbReference>
<evidence type="ECO:0000256" key="7">
    <source>
        <dbReference type="HAMAP-Rule" id="MF_01147"/>
    </source>
</evidence>
<evidence type="ECO:0000256" key="6">
    <source>
        <dbReference type="ARBA" id="ARBA00023136"/>
    </source>
</evidence>
<dbReference type="AlphaFoldDB" id="A0A1H9DIY8"/>
<dbReference type="InterPro" id="IPR001640">
    <property type="entry name" value="Lgt"/>
</dbReference>
<feature type="transmembrane region" description="Helical" evidence="7">
    <location>
        <begin position="319"/>
        <end position="339"/>
    </location>
</feature>
<dbReference type="InParanoid" id="A0A1H9DIY8"/>
<comment type="catalytic activity">
    <reaction evidence="7">
        <text>L-cysteinyl-[prolipoprotein] + a 1,2-diacyl-sn-glycero-3-phospho-(1'-sn-glycerol) = an S-1,2-diacyl-sn-glyceryl-L-cysteinyl-[prolipoprotein] + sn-glycerol 1-phosphate + H(+)</text>
        <dbReference type="Rhea" id="RHEA:56712"/>
        <dbReference type="Rhea" id="RHEA-COMP:14679"/>
        <dbReference type="Rhea" id="RHEA-COMP:14680"/>
        <dbReference type="ChEBI" id="CHEBI:15378"/>
        <dbReference type="ChEBI" id="CHEBI:29950"/>
        <dbReference type="ChEBI" id="CHEBI:57685"/>
        <dbReference type="ChEBI" id="CHEBI:64716"/>
        <dbReference type="ChEBI" id="CHEBI:140658"/>
        <dbReference type="EC" id="2.5.1.145"/>
    </reaction>
</comment>
<organism evidence="8 9">
    <name type="scientific">Neolewinella agarilytica</name>
    <dbReference type="NCBI Taxonomy" id="478744"/>
    <lineage>
        <taxon>Bacteria</taxon>
        <taxon>Pseudomonadati</taxon>
        <taxon>Bacteroidota</taxon>
        <taxon>Saprospiria</taxon>
        <taxon>Saprospirales</taxon>
        <taxon>Lewinellaceae</taxon>
        <taxon>Neolewinella</taxon>
    </lineage>
</organism>
<keyword evidence="4 7" id="KW-0812">Transmembrane</keyword>
<dbReference type="HAMAP" id="MF_01147">
    <property type="entry name" value="Lgt"/>
    <property type="match status" value="1"/>
</dbReference>
<keyword evidence="9" id="KW-1185">Reference proteome</keyword>